<dbReference type="RefSeq" id="WP_150061073.1">
    <property type="nucleotide sequence ID" value="NZ_JACHII010000003.1"/>
</dbReference>
<keyword evidence="3" id="KW-1185">Reference proteome</keyword>
<comment type="caution">
    <text evidence="2">The sequence shown here is derived from an EMBL/GenBank/DDBJ whole genome shotgun (WGS) entry which is preliminary data.</text>
</comment>
<name>A0A5M6IFP8_9PROT</name>
<dbReference type="InterPro" id="IPR036551">
    <property type="entry name" value="Flavin_trans-like"/>
</dbReference>
<sequence length="282" mass="30067">MSAQDLDRLVEQALIDHLVDDLSTQVVERLVTRRRTALTLLTGTDVGLGKAVGGLRDLREAGWRLRYVLSGEARDLLTPDRLADLNAEMLAAAVAEAGVPGDLDIDAMLTNCALVMVPALSITTAAKVAACIRDSLPSRLLARALERGVRVIAASDGCCPDVRERAARSFHVTEAYKARMRANIATLKDFGVEIVRARDLGRAVLGPAQTAATLASAGAPVVAPLTAPVPRAVEPVWTGKRIFSRGDAVQWTGSELRLDRGVLVTPAAADELRARNVRVIQG</sequence>
<evidence type="ECO:0000259" key="1">
    <source>
        <dbReference type="Pfam" id="PF02441"/>
    </source>
</evidence>
<dbReference type="Gene3D" id="3.40.50.1950">
    <property type="entry name" value="Flavin prenyltransferase-like"/>
    <property type="match status" value="1"/>
</dbReference>
<dbReference type="GO" id="GO:0003824">
    <property type="term" value="F:catalytic activity"/>
    <property type="evidence" value="ECO:0007669"/>
    <property type="project" value="InterPro"/>
</dbReference>
<protein>
    <recommendedName>
        <fullName evidence="1">Flavoprotein domain-containing protein</fullName>
    </recommendedName>
</protein>
<dbReference type="Proteomes" id="UP000324065">
    <property type="component" value="Unassembled WGS sequence"/>
</dbReference>
<dbReference type="OrthoDB" id="3732621at2"/>
<dbReference type="Pfam" id="PF02441">
    <property type="entry name" value="Flavoprotein"/>
    <property type="match status" value="1"/>
</dbReference>
<gene>
    <name evidence="2" type="ORF">F1188_03930</name>
</gene>
<dbReference type="SUPFAM" id="SSF52507">
    <property type="entry name" value="Homo-oligomeric flavin-containing Cys decarboxylases, HFCD"/>
    <property type="match status" value="1"/>
</dbReference>
<organism evidence="2 3">
    <name type="scientific">Roseospira marina</name>
    <dbReference type="NCBI Taxonomy" id="140057"/>
    <lineage>
        <taxon>Bacteria</taxon>
        <taxon>Pseudomonadati</taxon>
        <taxon>Pseudomonadota</taxon>
        <taxon>Alphaproteobacteria</taxon>
        <taxon>Rhodospirillales</taxon>
        <taxon>Rhodospirillaceae</taxon>
        <taxon>Roseospira</taxon>
    </lineage>
</organism>
<feature type="domain" description="Flavoprotein" evidence="1">
    <location>
        <begin position="48"/>
        <end position="152"/>
    </location>
</feature>
<dbReference type="InterPro" id="IPR003382">
    <property type="entry name" value="Flavoprotein"/>
</dbReference>
<evidence type="ECO:0000313" key="2">
    <source>
        <dbReference type="EMBL" id="KAA5607063.1"/>
    </source>
</evidence>
<proteinExistence type="predicted"/>
<reference evidence="2 3" key="1">
    <citation type="submission" date="2019-09" db="EMBL/GenBank/DDBJ databases">
        <title>Genome sequence of Roseospira marina, one of the more divergent members of the non-sulfur purple photosynthetic bacterial family, the Rhodospirillaceae.</title>
        <authorList>
            <person name="Meyer T."/>
            <person name="Kyndt J."/>
        </authorList>
    </citation>
    <scope>NUCLEOTIDE SEQUENCE [LARGE SCALE GENOMIC DNA]</scope>
    <source>
        <strain evidence="2 3">DSM 15113</strain>
    </source>
</reference>
<dbReference type="AlphaFoldDB" id="A0A5M6IFP8"/>
<accession>A0A5M6IFP8</accession>
<evidence type="ECO:0000313" key="3">
    <source>
        <dbReference type="Proteomes" id="UP000324065"/>
    </source>
</evidence>
<dbReference type="EMBL" id="VWPJ01000002">
    <property type="protein sequence ID" value="KAA5607063.1"/>
    <property type="molecule type" value="Genomic_DNA"/>
</dbReference>